<evidence type="ECO:0000256" key="13">
    <source>
        <dbReference type="SAM" id="MobiDB-lite"/>
    </source>
</evidence>
<comment type="caution">
    <text evidence="14">The sequence shown here is derived from an EMBL/GenBank/DDBJ whole genome shotgun (WGS) entry which is preliminary data.</text>
</comment>
<keyword evidence="7" id="KW-0653">Protein transport</keyword>
<dbReference type="Proteomes" id="UP000467700">
    <property type="component" value="Unassembled WGS sequence"/>
</dbReference>
<evidence type="ECO:0000256" key="10">
    <source>
        <dbReference type="ARBA" id="ARBA00023136"/>
    </source>
</evidence>
<evidence type="ECO:0000256" key="7">
    <source>
        <dbReference type="ARBA" id="ARBA00022927"/>
    </source>
</evidence>
<evidence type="ECO:0000313" key="15">
    <source>
        <dbReference type="Proteomes" id="UP000467700"/>
    </source>
</evidence>
<evidence type="ECO:0000256" key="2">
    <source>
        <dbReference type="ARBA" id="ARBA00008817"/>
    </source>
</evidence>
<dbReference type="PANTHER" id="PTHR12388">
    <property type="entry name" value="MITOCHONDRIA ASSOCIATED GRANULOCYTE MACROPHAGE CSF SIGNALING MOLECULE"/>
    <property type="match status" value="1"/>
</dbReference>
<accession>A0A8S0VRE5</accession>
<proteinExistence type="inferred from homology"/>
<keyword evidence="15" id="KW-1185">Reference proteome</keyword>
<dbReference type="InterPro" id="IPR036869">
    <property type="entry name" value="J_dom_sf"/>
</dbReference>
<dbReference type="EMBL" id="CACVBS010000038">
    <property type="protein sequence ID" value="CAA7263195.1"/>
    <property type="molecule type" value="Genomic_DNA"/>
</dbReference>
<keyword evidence="8" id="KW-0811">Translocation</keyword>
<keyword evidence="5" id="KW-0813">Transport</keyword>
<sequence length="187" mass="20169">MVQRCGRVQIFRGSLIATAMSSPRAIVQIFITGSRILGKAFLEAGKQAVKNAKSAPQAAIGHDAAGVGHANSGSVTDQLTRQHRMTLDEAQLILNVKKSDLMEQITKNHQHLFKANSPPPKPEKPLTAKQIPPFHSHYLQSKVVRALERIEAEMKATQPEAVEAAKSKSHAPEAPTPPPDPPSGKSV</sequence>
<feature type="compositionally biased region" description="Pro residues" evidence="13">
    <location>
        <begin position="174"/>
        <end position="187"/>
    </location>
</feature>
<gene>
    <name evidence="14" type="ORF">AAE3_LOCUS5450</name>
</gene>
<dbReference type="Gene3D" id="1.10.287.110">
    <property type="entry name" value="DnaJ domain"/>
    <property type="match status" value="1"/>
</dbReference>
<evidence type="ECO:0000256" key="4">
    <source>
        <dbReference type="ARBA" id="ARBA00020721"/>
    </source>
</evidence>
<comment type="similarity">
    <text evidence="2">Belongs to the TIM16/PAM16 family.</text>
</comment>
<organism evidence="14 15">
    <name type="scientific">Cyclocybe aegerita</name>
    <name type="common">Black poplar mushroom</name>
    <name type="synonym">Agrocybe aegerita</name>
    <dbReference type="NCBI Taxonomy" id="1973307"/>
    <lineage>
        <taxon>Eukaryota</taxon>
        <taxon>Fungi</taxon>
        <taxon>Dikarya</taxon>
        <taxon>Basidiomycota</taxon>
        <taxon>Agaricomycotina</taxon>
        <taxon>Agaricomycetes</taxon>
        <taxon>Agaricomycetidae</taxon>
        <taxon>Agaricales</taxon>
        <taxon>Agaricineae</taxon>
        <taxon>Bolbitiaceae</taxon>
        <taxon>Cyclocybe</taxon>
    </lineage>
</organism>
<dbReference type="InterPro" id="IPR005341">
    <property type="entry name" value="Tim16"/>
</dbReference>
<keyword evidence="9" id="KW-0496">Mitochondrion</keyword>
<evidence type="ECO:0000256" key="8">
    <source>
        <dbReference type="ARBA" id="ARBA00023010"/>
    </source>
</evidence>
<dbReference type="GO" id="GO:0005744">
    <property type="term" value="C:TIM23 mitochondrial import inner membrane translocase complex"/>
    <property type="evidence" value="ECO:0007669"/>
    <property type="project" value="InterPro"/>
</dbReference>
<protein>
    <recommendedName>
        <fullName evidence="4">Mitochondrial import inner membrane translocase subunit TIM16</fullName>
    </recommendedName>
    <alternativeName>
        <fullName evidence="3">Mitochondrial import inner membrane translocase subunit tim16</fullName>
    </alternativeName>
    <alternativeName>
        <fullName evidence="11 12">Presequence translocated-associated motor subunit PAM16</fullName>
    </alternativeName>
</protein>
<evidence type="ECO:0000256" key="1">
    <source>
        <dbReference type="ARBA" id="ARBA00004637"/>
    </source>
</evidence>
<evidence type="ECO:0000256" key="3">
    <source>
        <dbReference type="ARBA" id="ARBA00013571"/>
    </source>
</evidence>
<dbReference type="GO" id="GO:0030150">
    <property type="term" value="P:protein import into mitochondrial matrix"/>
    <property type="evidence" value="ECO:0007669"/>
    <property type="project" value="InterPro"/>
</dbReference>
<dbReference type="Pfam" id="PF03656">
    <property type="entry name" value="Pam16"/>
    <property type="match status" value="1"/>
</dbReference>
<evidence type="ECO:0000256" key="5">
    <source>
        <dbReference type="ARBA" id="ARBA00022448"/>
    </source>
</evidence>
<dbReference type="AlphaFoldDB" id="A0A8S0VRE5"/>
<evidence type="ECO:0000256" key="12">
    <source>
        <dbReference type="ARBA" id="ARBA00031407"/>
    </source>
</evidence>
<keyword evidence="10" id="KW-0472">Membrane</keyword>
<dbReference type="PANTHER" id="PTHR12388:SF0">
    <property type="entry name" value="MITOCHONDRIAL IMPORT INNER MEMBRANE TRANSLOCASE SUBUNIT TIM16"/>
    <property type="match status" value="1"/>
</dbReference>
<evidence type="ECO:0000256" key="6">
    <source>
        <dbReference type="ARBA" id="ARBA00022792"/>
    </source>
</evidence>
<name>A0A8S0VRE5_CYCAE</name>
<comment type="subcellular location">
    <subcellularLocation>
        <location evidence="1">Mitochondrion inner membrane</location>
        <topology evidence="1">Peripheral membrane protein</topology>
    </subcellularLocation>
</comment>
<dbReference type="OrthoDB" id="10262892at2759"/>
<keyword evidence="6" id="KW-0999">Mitochondrion inner membrane</keyword>
<evidence type="ECO:0000256" key="9">
    <source>
        <dbReference type="ARBA" id="ARBA00023128"/>
    </source>
</evidence>
<evidence type="ECO:0000313" key="14">
    <source>
        <dbReference type="EMBL" id="CAA7263195.1"/>
    </source>
</evidence>
<reference evidence="14 15" key="1">
    <citation type="submission" date="2020-01" db="EMBL/GenBank/DDBJ databases">
        <authorList>
            <person name="Gupta K D."/>
        </authorList>
    </citation>
    <scope>NUCLEOTIDE SEQUENCE [LARGE SCALE GENOMIC DNA]</scope>
</reference>
<evidence type="ECO:0000256" key="11">
    <source>
        <dbReference type="ARBA" id="ARBA00030422"/>
    </source>
</evidence>
<feature type="region of interest" description="Disordered" evidence="13">
    <location>
        <begin position="155"/>
        <end position="187"/>
    </location>
</feature>